<keyword evidence="8" id="KW-1185">Reference proteome</keyword>
<dbReference type="GO" id="GO:0031390">
    <property type="term" value="C:Ctf18 RFC-like complex"/>
    <property type="evidence" value="ECO:0007669"/>
    <property type="project" value="InterPro"/>
</dbReference>
<protein>
    <submittedName>
        <fullName evidence="7">Chromosome transmission fidelity protein 8-like</fullName>
    </submittedName>
</protein>
<dbReference type="EMBL" id="MNPL01027871">
    <property type="protein sequence ID" value="OQR67654.1"/>
    <property type="molecule type" value="Genomic_DNA"/>
</dbReference>
<dbReference type="Pfam" id="PF09696">
    <property type="entry name" value="Ctf8"/>
    <property type="match status" value="1"/>
</dbReference>
<dbReference type="GO" id="GO:0003677">
    <property type="term" value="F:DNA binding"/>
    <property type="evidence" value="ECO:0007669"/>
    <property type="project" value="UniProtKB-KW"/>
</dbReference>
<keyword evidence="4" id="KW-0539">Nucleus</keyword>
<comment type="subcellular location">
    <subcellularLocation>
        <location evidence="1">Nucleus</location>
    </subcellularLocation>
</comment>
<comment type="caution">
    <text evidence="7">The sequence shown here is derived from an EMBL/GenBank/DDBJ whole genome shotgun (WGS) entry which is preliminary data.</text>
</comment>
<evidence type="ECO:0000256" key="6">
    <source>
        <dbReference type="ARBA" id="ARBA00038447"/>
    </source>
</evidence>
<name>A0A1V9X2D2_9ACAR</name>
<proteinExistence type="inferred from homology"/>
<dbReference type="Proteomes" id="UP000192247">
    <property type="component" value="Unassembled WGS sequence"/>
</dbReference>
<dbReference type="InterPro" id="IPR018607">
    <property type="entry name" value="Ctf8"/>
</dbReference>
<evidence type="ECO:0000256" key="5">
    <source>
        <dbReference type="ARBA" id="ARBA00023306"/>
    </source>
</evidence>
<dbReference type="OrthoDB" id="121932at2759"/>
<evidence type="ECO:0000256" key="3">
    <source>
        <dbReference type="ARBA" id="ARBA00023125"/>
    </source>
</evidence>
<dbReference type="PANTHER" id="PTHR28605:SF1">
    <property type="entry name" value="CHROMOSOME TRANSMISSION FIDELITY FACTOR 8"/>
    <property type="match status" value="1"/>
</dbReference>
<gene>
    <name evidence="7" type="ORF">BIW11_13384</name>
</gene>
<evidence type="ECO:0000256" key="1">
    <source>
        <dbReference type="ARBA" id="ARBA00004123"/>
    </source>
</evidence>
<organism evidence="7 8">
    <name type="scientific">Tropilaelaps mercedesae</name>
    <dbReference type="NCBI Taxonomy" id="418985"/>
    <lineage>
        <taxon>Eukaryota</taxon>
        <taxon>Metazoa</taxon>
        <taxon>Ecdysozoa</taxon>
        <taxon>Arthropoda</taxon>
        <taxon>Chelicerata</taxon>
        <taxon>Arachnida</taxon>
        <taxon>Acari</taxon>
        <taxon>Parasitiformes</taxon>
        <taxon>Mesostigmata</taxon>
        <taxon>Gamasina</taxon>
        <taxon>Dermanyssoidea</taxon>
        <taxon>Laelapidae</taxon>
        <taxon>Tropilaelaps</taxon>
    </lineage>
</organism>
<evidence type="ECO:0000256" key="4">
    <source>
        <dbReference type="ARBA" id="ARBA00023242"/>
    </source>
</evidence>
<dbReference type="PANTHER" id="PTHR28605">
    <property type="entry name" value="CTF8, CHROMOSOME TRANSMISSION FIDELITY FACTOR 8 HOMOLOG (S. CEREVISIAE)"/>
    <property type="match status" value="1"/>
</dbReference>
<evidence type="ECO:0000313" key="8">
    <source>
        <dbReference type="Proteomes" id="UP000192247"/>
    </source>
</evidence>
<keyword evidence="2" id="KW-0235">DNA replication</keyword>
<keyword evidence="5" id="KW-0131">Cell cycle</keyword>
<dbReference type="AlphaFoldDB" id="A0A1V9X2D2"/>
<sequence>LDPSSPLLEWGLIELQGDIKHRDGDEVPLNDLHLGDLHFTKEGTPILLIGHHVLYGKTVDLEKPFLAIRRVRDRSGATTSFHIQATITKKIIFKTRPKPIVMNVPKN</sequence>
<evidence type="ECO:0000256" key="2">
    <source>
        <dbReference type="ARBA" id="ARBA00022705"/>
    </source>
</evidence>
<comment type="similarity">
    <text evidence="6">Belongs to the CTF8 family.</text>
</comment>
<evidence type="ECO:0000313" key="7">
    <source>
        <dbReference type="EMBL" id="OQR67654.1"/>
    </source>
</evidence>
<reference evidence="7 8" key="1">
    <citation type="journal article" date="2017" name="Gigascience">
        <title>Draft genome of the honey bee ectoparasitic mite, Tropilaelaps mercedesae, is shaped by the parasitic life history.</title>
        <authorList>
            <person name="Dong X."/>
            <person name="Armstrong S.D."/>
            <person name="Xia D."/>
            <person name="Makepeace B.L."/>
            <person name="Darby A.C."/>
            <person name="Kadowaki T."/>
        </authorList>
    </citation>
    <scope>NUCLEOTIDE SEQUENCE [LARGE SCALE GENOMIC DNA]</scope>
    <source>
        <strain evidence="7">Wuxi-XJTLU</strain>
    </source>
</reference>
<keyword evidence="3" id="KW-0238">DNA-binding</keyword>
<dbReference type="GO" id="GO:0007064">
    <property type="term" value="P:mitotic sister chromatid cohesion"/>
    <property type="evidence" value="ECO:0007669"/>
    <property type="project" value="InterPro"/>
</dbReference>
<feature type="non-terminal residue" evidence="7">
    <location>
        <position position="1"/>
    </location>
</feature>
<dbReference type="FunCoup" id="A0A1V9X2D2">
    <property type="interactions" value="1351"/>
</dbReference>
<dbReference type="GO" id="GO:0006260">
    <property type="term" value="P:DNA replication"/>
    <property type="evidence" value="ECO:0007669"/>
    <property type="project" value="UniProtKB-KW"/>
</dbReference>
<accession>A0A1V9X2D2</accession>
<dbReference type="InParanoid" id="A0A1V9X2D2"/>
<dbReference type="STRING" id="418985.A0A1V9X2D2"/>